<dbReference type="Pfam" id="PF03600">
    <property type="entry name" value="CitMHS"/>
    <property type="match status" value="1"/>
</dbReference>
<feature type="transmembrane region" description="Helical" evidence="7">
    <location>
        <begin position="51"/>
        <end position="70"/>
    </location>
</feature>
<evidence type="ECO:0000256" key="3">
    <source>
        <dbReference type="ARBA" id="ARBA00022692"/>
    </source>
</evidence>
<keyword evidence="2" id="KW-0813">Transport</keyword>
<evidence type="ECO:0000259" key="8">
    <source>
        <dbReference type="PROSITE" id="PS51202"/>
    </source>
</evidence>
<keyword evidence="5 7" id="KW-1133">Transmembrane helix</keyword>
<accession>A0A081BBJ1</accession>
<dbReference type="InterPro" id="IPR036721">
    <property type="entry name" value="RCK_C_sf"/>
</dbReference>
<evidence type="ECO:0000313" key="9">
    <source>
        <dbReference type="EMBL" id="GAK45409.1"/>
    </source>
</evidence>
<feature type="domain" description="RCK C-terminal" evidence="8">
    <location>
        <begin position="303"/>
        <end position="388"/>
    </location>
</feature>
<keyword evidence="4" id="KW-0677">Repeat</keyword>
<feature type="domain" description="RCK C-terminal" evidence="8">
    <location>
        <begin position="208"/>
        <end position="293"/>
    </location>
</feature>
<dbReference type="GO" id="GO:0006813">
    <property type="term" value="P:potassium ion transport"/>
    <property type="evidence" value="ECO:0007669"/>
    <property type="project" value="InterPro"/>
</dbReference>
<dbReference type="SUPFAM" id="SSF116726">
    <property type="entry name" value="TrkA C-terminal domain-like"/>
    <property type="match status" value="2"/>
</dbReference>
<dbReference type="PROSITE" id="PS01271">
    <property type="entry name" value="NA_SULFATE"/>
    <property type="match status" value="1"/>
</dbReference>
<dbReference type="PANTHER" id="PTHR43652:SF2">
    <property type="entry name" value="BASIC AMINO ACID ANTIPORTER YFCC-RELATED"/>
    <property type="match status" value="1"/>
</dbReference>
<evidence type="ECO:0000256" key="4">
    <source>
        <dbReference type="ARBA" id="ARBA00022737"/>
    </source>
</evidence>
<dbReference type="EMBL" id="BBIO01000009">
    <property type="protein sequence ID" value="GAK45409.1"/>
    <property type="molecule type" value="Genomic_DNA"/>
</dbReference>
<sequence>MTIEQMIALGLLILALTLFIWGKLRHDIVALIVMIGTGLSGLVPPDALVEGFGHPAVITVAAVLVVSRALKNAGTVDIIARYIGPFTKTSFSQMAVLTGVCALASAFMNNVGALAVLLPVALASAEERGRPPALLLMPLAFGSILGGMMTLIGTPPNIIISSFRAEAMGAPYTMFDFSYVGAPVALVGLFFITLIGWRLIPKERKGGVFGDALFHIDDYVVEARVREKSKLIGKRMVHLESMTGEEISATGKVGPDGQIETPDPWRTINHNDILILRADPKDLEPWIDELGLELITDRSKSAIQSEKERGEALHLSEAIVSPDSMLLGRSAASIERRSGYQLSLIALARKSEPVRRRLHNVRFQAGDVLLLQQRGEQQLDLIQEMGLLPLPERGLSLGQPRKALTAVLIFAGCIALSMLGILPIAVAFITAIVAYLLLDILNLRELYSYIDWPVIVLLGGMIPLGTALEASGTTALLAGSLLELTGNLPAWCIIALLMVVTMFLSDLMNNAATALIMAPLAIAIAGGMGVNPDPLLMSVAIGASCAFLTPIGHQSNTLVMAPGGYRFGDYWRLGLPLEVLIVAVAVPLLMVFWPL</sequence>
<dbReference type="AlphaFoldDB" id="A0A081BBJ1"/>
<dbReference type="PANTHER" id="PTHR43652">
    <property type="entry name" value="BASIC AMINO ACID ANTIPORTER YFCC-RELATED"/>
    <property type="match status" value="1"/>
</dbReference>
<reference evidence="9 10" key="1">
    <citation type="submission" date="2014-07" db="EMBL/GenBank/DDBJ databases">
        <title>Tepidicaulis marinum gen. nov., sp. nov., a novel marine bacterium denitrifying nitrate to nitrous oxide strictly under microaerobic conditions.</title>
        <authorList>
            <person name="Takeuchi M."/>
            <person name="Yamagishi T."/>
            <person name="Kamagata Y."/>
            <person name="Oshima K."/>
            <person name="Hattori M."/>
            <person name="Katayama T."/>
            <person name="Hanada S."/>
            <person name="Tamaki H."/>
            <person name="Marumo K."/>
            <person name="Maeda H."/>
            <person name="Nedachi M."/>
            <person name="Iwasaki W."/>
            <person name="Suwa Y."/>
            <person name="Sakata S."/>
        </authorList>
    </citation>
    <scope>NUCLEOTIDE SEQUENCE [LARGE SCALE GENOMIC DNA]</scope>
    <source>
        <strain evidence="9 10">MA2</strain>
    </source>
</reference>
<feature type="transmembrane region" description="Helical" evidence="7">
    <location>
        <begin position="174"/>
        <end position="197"/>
    </location>
</feature>
<dbReference type="STRING" id="1333998.M2A_1908"/>
<gene>
    <name evidence="9" type="ORF">M2A_1908</name>
</gene>
<dbReference type="InterPro" id="IPR006037">
    <property type="entry name" value="RCK_C"/>
</dbReference>
<evidence type="ECO:0000256" key="7">
    <source>
        <dbReference type="SAM" id="Phobius"/>
    </source>
</evidence>
<keyword evidence="3 7" id="KW-0812">Transmembrane</keyword>
<feature type="transmembrane region" description="Helical" evidence="7">
    <location>
        <begin position="91"/>
        <end position="121"/>
    </location>
</feature>
<feature type="transmembrane region" description="Helical" evidence="7">
    <location>
        <begin position="28"/>
        <end position="45"/>
    </location>
</feature>
<protein>
    <submittedName>
        <fullName evidence="9">Citrate transporter</fullName>
    </submittedName>
</protein>
<evidence type="ECO:0000256" key="5">
    <source>
        <dbReference type="ARBA" id="ARBA00022989"/>
    </source>
</evidence>
<dbReference type="InterPro" id="IPR031312">
    <property type="entry name" value="Na/sul_symport_CS"/>
</dbReference>
<comment type="subcellular location">
    <subcellularLocation>
        <location evidence="1">Membrane</location>
        <topology evidence="1">Multi-pass membrane protein</topology>
    </subcellularLocation>
</comment>
<proteinExistence type="predicted"/>
<evidence type="ECO:0000256" key="2">
    <source>
        <dbReference type="ARBA" id="ARBA00022448"/>
    </source>
</evidence>
<feature type="transmembrane region" description="Helical" evidence="7">
    <location>
        <begin position="133"/>
        <end position="153"/>
    </location>
</feature>
<dbReference type="InterPro" id="IPR004680">
    <property type="entry name" value="Cit_transptr-like_dom"/>
</dbReference>
<dbReference type="RefSeq" id="WP_045446403.1">
    <property type="nucleotide sequence ID" value="NZ_BBIO01000009.1"/>
</dbReference>
<evidence type="ECO:0000256" key="6">
    <source>
        <dbReference type="ARBA" id="ARBA00023136"/>
    </source>
</evidence>
<dbReference type="Proteomes" id="UP000028702">
    <property type="component" value="Unassembled WGS sequence"/>
</dbReference>
<keyword evidence="10" id="KW-1185">Reference proteome</keyword>
<evidence type="ECO:0000313" key="10">
    <source>
        <dbReference type="Proteomes" id="UP000028702"/>
    </source>
</evidence>
<feature type="transmembrane region" description="Helical" evidence="7">
    <location>
        <begin position="404"/>
        <end position="437"/>
    </location>
</feature>
<dbReference type="Gene3D" id="3.30.70.1450">
    <property type="entry name" value="Regulator of K+ conductance, C-terminal domain"/>
    <property type="match status" value="1"/>
</dbReference>
<organism evidence="9 10">
    <name type="scientific">Tepidicaulis marinus</name>
    <dbReference type="NCBI Taxonomy" id="1333998"/>
    <lineage>
        <taxon>Bacteria</taxon>
        <taxon>Pseudomonadati</taxon>
        <taxon>Pseudomonadota</taxon>
        <taxon>Alphaproteobacteria</taxon>
        <taxon>Hyphomicrobiales</taxon>
        <taxon>Parvibaculaceae</taxon>
        <taxon>Tepidicaulis</taxon>
    </lineage>
</organism>
<feature type="transmembrane region" description="Helical" evidence="7">
    <location>
        <begin position="6"/>
        <end position="21"/>
    </location>
</feature>
<feature type="transmembrane region" description="Helical" evidence="7">
    <location>
        <begin position="511"/>
        <end position="529"/>
    </location>
</feature>
<dbReference type="GO" id="GO:0005886">
    <property type="term" value="C:plasma membrane"/>
    <property type="evidence" value="ECO:0007669"/>
    <property type="project" value="TreeGrafter"/>
</dbReference>
<dbReference type="GO" id="GO:0008324">
    <property type="term" value="F:monoatomic cation transmembrane transporter activity"/>
    <property type="evidence" value="ECO:0007669"/>
    <property type="project" value="InterPro"/>
</dbReference>
<dbReference type="eggNOG" id="COG0471">
    <property type="taxonomic scope" value="Bacteria"/>
</dbReference>
<feature type="transmembrane region" description="Helical" evidence="7">
    <location>
        <begin position="449"/>
        <end position="468"/>
    </location>
</feature>
<feature type="transmembrane region" description="Helical" evidence="7">
    <location>
        <begin position="488"/>
        <end position="504"/>
    </location>
</feature>
<feature type="transmembrane region" description="Helical" evidence="7">
    <location>
        <begin position="573"/>
        <end position="593"/>
    </location>
</feature>
<comment type="caution">
    <text evidence="9">The sequence shown here is derived from an EMBL/GenBank/DDBJ whole genome shotgun (WGS) entry which is preliminary data.</text>
</comment>
<keyword evidence="6 7" id="KW-0472">Membrane</keyword>
<evidence type="ECO:0000256" key="1">
    <source>
        <dbReference type="ARBA" id="ARBA00004141"/>
    </source>
</evidence>
<dbReference type="PROSITE" id="PS51202">
    <property type="entry name" value="RCK_C"/>
    <property type="match status" value="2"/>
</dbReference>
<dbReference type="InterPro" id="IPR051679">
    <property type="entry name" value="DASS-Related_Transporters"/>
</dbReference>
<name>A0A081BBJ1_9HYPH</name>